<dbReference type="GO" id="GO:0005829">
    <property type="term" value="C:cytosol"/>
    <property type="evidence" value="ECO:0007669"/>
    <property type="project" value="UniProtKB-ARBA"/>
</dbReference>
<dbReference type="Gene3D" id="3.30.70.1660">
    <property type="match status" value="2"/>
</dbReference>
<organism evidence="11 12">
    <name type="scientific">Parvimonas micra ATCC 33270</name>
    <dbReference type="NCBI Taxonomy" id="411465"/>
    <lineage>
        <taxon>Bacteria</taxon>
        <taxon>Bacillati</taxon>
        <taxon>Bacillota</taxon>
        <taxon>Tissierellia</taxon>
        <taxon>Tissierellales</taxon>
        <taxon>Peptoniphilaceae</taxon>
        <taxon>Parvimonas</taxon>
    </lineage>
</organism>
<dbReference type="HAMAP" id="MF_00093">
    <property type="entry name" value="Rel_fac_1"/>
    <property type="match status" value="1"/>
</dbReference>
<dbReference type="InterPro" id="IPR004373">
    <property type="entry name" value="RF-1"/>
</dbReference>
<evidence type="ECO:0000256" key="6">
    <source>
        <dbReference type="ARBA" id="ARBA00022917"/>
    </source>
</evidence>
<dbReference type="FunFam" id="3.30.70.1660:FF:000002">
    <property type="entry name" value="Peptide chain release factor 1"/>
    <property type="match status" value="1"/>
</dbReference>
<evidence type="ECO:0000313" key="11">
    <source>
        <dbReference type="EMBL" id="EDP24382.1"/>
    </source>
</evidence>
<dbReference type="InterPro" id="IPR050057">
    <property type="entry name" value="Prokaryotic/Mito_RF"/>
</dbReference>
<evidence type="ECO:0000256" key="1">
    <source>
        <dbReference type="ARBA" id="ARBA00002986"/>
    </source>
</evidence>
<protein>
    <recommendedName>
        <fullName evidence="7 8">Peptide chain release factor 1</fullName>
        <shortName evidence="8">RF-1</shortName>
    </recommendedName>
</protein>
<feature type="modified residue" description="N5-methylglutamine" evidence="8">
    <location>
        <position position="242"/>
    </location>
</feature>
<comment type="function">
    <text evidence="1 8">Peptide chain release factor 1 directs the termination of translation in response to the peptide chain termination codons UAG and UAA.</text>
</comment>
<dbReference type="PANTHER" id="PTHR43804">
    <property type="entry name" value="LD18447P"/>
    <property type="match status" value="1"/>
</dbReference>
<dbReference type="PROSITE" id="PS00745">
    <property type="entry name" value="RF_PROK_I"/>
    <property type="match status" value="1"/>
</dbReference>
<evidence type="ECO:0000256" key="2">
    <source>
        <dbReference type="ARBA" id="ARBA00004496"/>
    </source>
</evidence>
<dbReference type="eggNOG" id="COG0216">
    <property type="taxonomic scope" value="Bacteria"/>
</dbReference>
<name>A8SLF3_9FIRM</name>
<dbReference type="Proteomes" id="UP000003162">
    <property type="component" value="Unassembled WGS sequence"/>
</dbReference>
<dbReference type="GO" id="GO:0016149">
    <property type="term" value="F:translation release factor activity, codon specific"/>
    <property type="evidence" value="ECO:0007669"/>
    <property type="project" value="UniProtKB-UniRule"/>
</dbReference>
<sequence length="365" mass="41897">MLLKKERYTLFDKLELLVEKFEELEKKIIDPEIMKDMNVWQKLAKEHGDMKPIVEKYREYSKHKKELEENKEMLKESLDDEMKELVKEEISELEDSIEKEEQDLKILLLPKDPNDEKNVFMEVRAGTGGDEAGLFAEDLLRMYRMFADKQKWKTEIMSISEQGVGGIKEVVFLVKGHGAYSKLKYESGVHRVQRVPATESSGRIHTSAATVAVLPEVEDVDVVINQNDLRIDVYRASGNGGQCVNTTDSAVRITHIPTGVVVTCQDEKSQLKNKEKAMKILKSRLYEKYQEEQNKDIADARKSQIGSGDRSERIRTYNFPQGRVTDHRINMTIYQLDSFLNGDISEMIDALITSDQAKKMLAIAE</sequence>
<dbReference type="SMART" id="SM00937">
    <property type="entry name" value="PCRF"/>
    <property type="match status" value="1"/>
</dbReference>
<evidence type="ECO:0000256" key="3">
    <source>
        <dbReference type="ARBA" id="ARBA00010835"/>
    </source>
</evidence>
<reference evidence="11 12" key="1">
    <citation type="submission" date="2007-09" db="EMBL/GenBank/DDBJ databases">
        <title>Draft genome sequence of Peptostreptococcus micros (ATCC 33270).</title>
        <authorList>
            <person name="Sudarsanam P."/>
            <person name="Ley R."/>
            <person name="Guruge J."/>
            <person name="Turnbaugh P.J."/>
            <person name="Mahowald M."/>
            <person name="Liep D."/>
            <person name="Gordon J."/>
        </authorList>
    </citation>
    <scope>NUCLEOTIDE SEQUENCE [LARGE SCALE GENOMIC DNA]</scope>
    <source>
        <strain evidence="11 12">ATCC 33270</strain>
    </source>
</reference>
<dbReference type="AlphaFoldDB" id="A8SLF3"/>
<keyword evidence="6 8" id="KW-0648">Protein biosynthesis</keyword>
<dbReference type="Gene3D" id="3.30.160.20">
    <property type="match status" value="1"/>
</dbReference>
<evidence type="ECO:0000259" key="10">
    <source>
        <dbReference type="PROSITE" id="PS00745"/>
    </source>
</evidence>
<dbReference type="HOGENOM" id="CLU_036856_0_1_9"/>
<dbReference type="NCBIfam" id="NF001859">
    <property type="entry name" value="PRK00591.1"/>
    <property type="match status" value="1"/>
</dbReference>
<dbReference type="InterPro" id="IPR045853">
    <property type="entry name" value="Pep_chain_release_fac_I_sf"/>
</dbReference>
<feature type="coiled-coil region" evidence="9">
    <location>
        <begin position="57"/>
        <end position="103"/>
    </location>
</feature>
<dbReference type="SUPFAM" id="SSF75620">
    <property type="entry name" value="Release factor"/>
    <property type="match status" value="1"/>
</dbReference>
<gene>
    <name evidence="8 11" type="primary">prfA</name>
    <name evidence="11" type="ORF">PEPMIC_00965</name>
</gene>
<reference evidence="11 12" key="2">
    <citation type="submission" date="2007-09" db="EMBL/GenBank/DDBJ databases">
        <authorList>
            <person name="Fulton L."/>
            <person name="Clifton S."/>
            <person name="Fulton B."/>
            <person name="Xu J."/>
            <person name="Minx P."/>
            <person name="Pepin K.H."/>
            <person name="Johnson M."/>
            <person name="Thiruvilangam P."/>
            <person name="Bhonagiri V."/>
            <person name="Nash W.E."/>
            <person name="Mardis E.R."/>
            <person name="Wilson R.K."/>
        </authorList>
    </citation>
    <scope>NUCLEOTIDE SEQUENCE [LARGE SCALE GENOMIC DNA]</scope>
    <source>
        <strain evidence="11 12">ATCC 33270</strain>
    </source>
</reference>
<dbReference type="InterPro" id="IPR005139">
    <property type="entry name" value="PCRF"/>
</dbReference>
<evidence type="ECO:0000256" key="8">
    <source>
        <dbReference type="HAMAP-Rule" id="MF_00093"/>
    </source>
</evidence>
<dbReference type="EMBL" id="ABEE02000016">
    <property type="protein sequence ID" value="EDP24382.1"/>
    <property type="molecule type" value="Genomic_DNA"/>
</dbReference>
<keyword evidence="4 8" id="KW-0488">Methylation</keyword>
<keyword evidence="9" id="KW-0175">Coiled coil</keyword>
<feature type="domain" description="Prokaryotic-type class I peptide chain release factors" evidence="10">
    <location>
        <begin position="235"/>
        <end position="251"/>
    </location>
</feature>
<evidence type="ECO:0000256" key="5">
    <source>
        <dbReference type="ARBA" id="ARBA00022490"/>
    </source>
</evidence>
<evidence type="ECO:0000256" key="9">
    <source>
        <dbReference type="SAM" id="Coils"/>
    </source>
</evidence>
<keyword evidence="5 8" id="KW-0963">Cytoplasm</keyword>
<evidence type="ECO:0000256" key="7">
    <source>
        <dbReference type="ARBA" id="ARBA00050039"/>
    </source>
</evidence>
<proteinExistence type="inferred from homology"/>
<comment type="subcellular location">
    <subcellularLocation>
        <location evidence="2 8">Cytoplasm</location>
    </subcellularLocation>
</comment>
<evidence type="ECO:0000256" key="4">
    <source>
        <dbReference type="ARBA" id="ARBA00022481"/>
    </source>
</evidence>
<dbReference type="InterPro" id="IPR000352">
    <property type="entry name" value="Pep_chain_release_fac_I"/>
</dbReference>
<comment type="caution">
    <text evidence="11">The sequence shown here is derived from an EMBL/GenBank/DDBJ whole genome shotgun (WGS) entry which is preliminary data.</text>
</comment>
<comment type="PTM">
    <text evidence="8">Methylated by PrmC. Methylation increases the termination efficiency of RF1.</text>
</comment>
<dbReference type="FunFam" id="3.30.70.1660:FF:000004">
    <property type="entry name" value="Peptide chain release factor 1"/>
    <property type="match status" value="1"/>
</dbReference>
<dbReference type="Pfam" id="PF03462">
    <property type="entry name" value="PCRF"/>
    <property type="match status" value="1"/>
</dbReference>
<dbReference type="FunFam" id="3.30.160.20:FF:000004">
    <property type="entry name" value="Peptide chain release factor 1"/>
    <property type="match status" value="1"/>
</dbReference>
<dbReference type="NCBIfam" id="TIGR00019">
    <property type="entry name" value="prfA"/>
    <property type="match status" value="1"/>
</dbReference>
<comment type="similarity">
    <text evidence="3 8">Belongs to the prokaryotic/mitochondrial release factor family.</text>
</comment>
<dbReference type="PANTHER" id="PTHR43804:SF7">
    <property type="entry name" value="LD18447P"/>
    <property type="match status" value="1"/>
</dbReference>
<accession>A8SLF3</accession>
<evidence type="ECO:0000313" key="12">
    <source>
        <dbReference type="Proteomes" id="UP000003162"/>
    </source>
</evidence>
<dbReference type="Pfam" id="PF00472">
    <property type="entry name" value="RF-1"/>
    <property type="match status" value="1"/>
</dbReference>
<dbReference type="Gene3D" id="6.10.140.1950">
    <property type="match status" value="1"/>
</dbReference>